<evidence type="ECO:0000256" key="1">
    <source>
        <dbReference type="SAM" id="Phobius"/>
    </source>
</evidence>
<accession>A0A0F8ZL06</accession>
<dbReference type="EMBL" id="LAZR01050718">
    <property type="protein sequence ID" value="KKK86725.1"/>
    <property type="molecule type" value="Genomic_DNA"/>
</dbReference>
<reference evidence="2" key="1">
    <citation type="journal article" date="2015" name="Nature">
        <title>Complex archaea that bridge the gap between prokaryotes and eukaryotes.</title>
        <authorList>
            <person name="Spang A."/>
            <person name="Saw J.H."/>
            <person name="Jorgensen S.L."/>
            <person name="Zaremba-Niedzwiedzka K."/>
            <person name="Martijn J."/>
            <person name="Lind A.E."/>
            <person name="van Eijk R."/>
            <person name="Schleper C."/>
            <person name="Guy L."/>
            <person name="Ettema T.J."/>
        </authorList>
    </citation>
    <scope>NUCLEOTIDE SEQUENCE</scope>
</reference>
<keyword evidence="1" id="KW-1133">Transmembrane helix</keyword>
<evidence type="ECO:0008006" key="3">
    <source>
        <dbReference type="Google" id="ProtNLM"/>
    </source>
</evidence>
<feature type="non-terminal residue" evidence="2">
    <location>
        <position position="117"/>
    </location>
</feature>
<evidence type="ECO:0000313" key="2">
    <source>
        <dbReference type="EMBL" id="KKK86725.1"/>
    </source>
</evidence>
<keyword evidence="1" id="KW-0812">Transmembrane</keyword>
<proteinExistence type="predicted"/>
<sequence length="117" mass="12662">MQQAMDRLASFLERRRWFVLGVWIVLLVGSLPFTMRQTEHLTSGGFSIPGSGSEAVDRALADFDAAKRQSVSVVIARRPGGDAANVRREIGRVAAAVDYVPNAELPPQVRAAAEVDA</sequence>
<dbReference type="AlphaFoldDB" id="A0A0F8ZL06"/>
<organism evidence="2">
    <name type="scientific">marine sediment metagenome</name>
    <dbReference type="NCBI Taxonomy" id="412755"/>
    <lineage>
        <taxon>unclassified sequences</taxon>
        <taxon>metagenomes</taxon>
        <taxon>ecological metagenomes</taxon>
    </lineage>
</organism>
<feature type="transmembrane region" description="Helical" evidence="1">
    <location>
        <begin position="17"/>
        <end position="35"/>
    </location>
</feature>
<name>A0A0F8ZL06_9ZZZZ</name>
<protein>
    <recommendedName>
        <fullName evidence="3">Membrane transport protein MMPL domain-containing protein</fullName>
    </recommendedName>
</protein>
<gene>
    <name evidence="2" type="ORF">LCGC14_2760380</name>
</gene>
<comment type="caution">
    <text evidence="2">The sequence shown here is derived from an EMBL/GenBank/DDBJ whole genome shotgun (WGS) entry which is preliminary data.</text>
</comment>
<keyword evidence="1" id="KW-0472">Membrane</keyword>